<dbReference type="Proteomes" id="UP000095409">
    <property type="component" value="Unassembled WGS sequence"/>
</dbReference>
<protein>
    <submittedName>
        <fullName evidence="10">Energy-coupling factor transporter ATP-binding protein EcfA1</fullName>
        <ecNumber evidence="10">3.6.3.-</ecNumber>
    </submittedName>
    <submittedName>
        <fullName evidence="12">Energy-coupling factor transporter ATPase</fullName>
    </submittedName>
</protein>
<dbReference type="FunFam" id="3.40.50.300:FF:000224">
    <property type="entry name" value="Energy-coupling factor transporter ATP-binding protein EcfA"/>
    <property type="match status" value="1"/>
</dbReference>
<evidence type="ECO:0000313" key="18">
    <source>
        <dbReference type="EMBL" id="RHG18916.1"/>
    </source>
</evidence>
<feature type="domain" description="ABC transporter" evidence="9">
    <location>
        <begin position="14"/>
        <end position="247"/>
    </location>
</feature>
<gene>
    <name evidence="10" type="primary">ecfA1</name>
    <name evidence="21" type="ORF">DW021_02800</name>
    <name evidence="20" type="ORF">DW040_17000</name>
    <name evidence="19" type="ORF">DW222_06070</name>
    <name evidence="18" type="ORF">DW272_06425</name>
    <name evidence="17" type="ORF">DW723_15075</name>
    <name evidence="16" type="ORF">DW859_04300</name>
    <name evidence="15" type="ORF">DWW07_15260</name>
    <name evidence="14" type="ORF">DWX77_09290</name>
    <name evidence="13" type="ORF">DWY46_00180</name>
    <name evidence="12" type="ORF">DXB38_14595</name>
    <name evidence="22" type="ORF">EAI82_02300</name>
    <name evidence="10" type="ORF">ERS852394_00785</name>
    <name evidence="11" type="ORF">ERS852533_03203</name>
</gene>
<dbReference type="EMBL" id="QROS01000001">
    <property type="protein sequence ID" value="RHL50615.1"/>
    <property type="molecule type" value="Genomic_DNA"/>
</dbReference>
<sequence length="281" mass="30931">MGIIKAAKLAFDYLRYDEDGNVEATQRAVDGVDLDIQAGEFVAVLGHNGSGKSTFAKHINALLLPTEGTIWIDGIDTSKESELWKVRQKAGMVFQNPDNQIIGTVVEEDVGFGPENMGISTGDIWKRVDESLAKTGMTAYRHHSPNKLSGGQKQRVAIAGVMAMRPQCIVLDEPTAMLDPNGRKEVLEAVHQLNRQENVTVVLITHYMEEVIDADRVVVMDDGHVVMEGTPKEIFSQVETLKKYRLDVPQVTLLAHELKQSGVDIPDGILTTEELVNALCQ</sequence>
<reference evidence="23 24" key="1">
    <citation type="submission" date="2015-09" db="EMBL/GenBank/DDBJ databases">
        <authorList>
            <consortium name="Pathogen Informatics"/>
        </authorList>
    </citation>
    <scope>NUCLEOTIDE SEQUENCE [LARGE SCALE GENOMIC DNA]</scope>
    <source>
        <strain evidence="10 23">2789STDY5608837</strain>
        <strain evidence="11 24">2789STDY5834921</strain>
    </source>
</reference>
<keyword evidence="6 10" id="KW-0067">ATP-binding</keyword>
<evidence type="ECO:0000313" key="24">
    <source>
        <dbReference type="Proteomes" id="UP000095413"/>
    </source>
</evidence>
<proteinExistence type="inferred from homology"/>
<dbReference type="PANTHER" id="PTHR43553">
    <property type="entry name" value="HEAVY METAL TRANSPORTER"/>
    <property type="match status" value="1"/>
</dbReference>
<reference evidence="25 26" key="2">
    <citation type="submission" date="2018-08" db="EMBL/GenBank/DDBJ databases">
        <title>A genome reference for cultivated species of the human gut microbiota.</title>
        <authorList>
            <person name="Zou Y."/>
            <person name="Xue W."/>
            <person name="Luo G."/>
        </authorList>
    </citation>
    <scope>NUCLEOTIDE SEQUENCE [LARGE SCALE GENOMIC DNA]</scope>
    <source>
        <strain evidence="15 27">AF14-23</strain>
        <strain evidence="14 31">AF21-24</strain>
        <strain evidence="13 33">AF25-21</strain>
        <strain evidence="21 34">AF37-6AC</strain>
        <strain evidence="20 32">AF39-4</strain>
        <strain evidence="19 29">AM18-2AC</strain>
        <strain evidence="18 30">AM22-9LB</strain>
        <strain evidence="17 28">AM27-32LB</strain>
        <strain evidence="16 26">AM37-4AC</strain>
        <strain evidence="12 25">OM03-6</strain>
    </source>
</reference>
<dbReference type="RefSeq" id="WP_005425299.1">
    <property type="nucleotide sequence ID" value="NZ_CABJDZ010000012.1"/>
</dbReference>
<evidence type="ECO:0000313" key="15">
    <source>
        <dbReference type="EMBL" id="RGV61221.1"/>
    </source>
</evidence>
<evidence type="ECO:0000313" key="13">
    <source>
        <dbReference type="EMBL" id="RGR51064.1"/>
    </source>
</evidence>
<dbReference type="InterPro" id="IPR030947">
    <property type="entry name" value="EcfA_1"/>
</dbReference>
<evidence type="ECO:0000313" key="35">
    <source>
        <dbReference type="Proteomes" id="UP000293506"/>
    </source>
</evidence>
<dbReference type="EMBL" id="QRHZ01000002">
    <property type="protein sequence ID" value="RHG18916.1"/>
    <property type="molecule type" value="Genomic_DNA"/>
</dbReference>
<evidence type="ECO:0000313" key="14">
    <source>
        <dbReference type="EMBL" id="RGS73447.1"/>
    </source>
</evidence>
<evidence type="ECO:0000313" key="33">
    <source>
        <dbReference type="Proteomes" id="UP000285839"/>
    </source>
</evidence>
<dbReference type="AlphaFoldDB" id="A0A173ZB71"/>
<evidence type="ECO:0000313" key="31">
    <source>
        <dbReference type="Proteomes" id="UP000284242"/>
    </source>
</evidence>
<dbReference type="Proteomes" id="UP000284220">
    <property type="component" value="Unassembled WGS sequence"/>
</dbReference>
<dbReference type="CDD" id="cd03225">
    <property type="entry name" value="ABC_cobalt_CbiO_domain1"/>
    <property type="match status" value="1"/>
</dbReference>
<dbReference type="Proteomes" id="UP000285897">
    <property type="component" value="Unassembled WGS sequence"/>
</dbReference>
<dbReference type="SMART" id="SM00382">
    <property type="entry name" value="AAA"/>
    <property type="match status" value="1"/>
</dbReference>
<comment type="subcellular location">
    <subcellularLocation>
        <location evidence="1">Cell membrane</location>
        <topology evidence="1">Peripheral membrane protein</topology>
    </subcellularLocation>
</comment>
<keyword evidence="4" id="KW-1003">Cell membrane</keyword>
<evidence type="ECO:0000313" key="22">
    <source>
        <dbReference type="EMBL" id="RYT69029.1"/>
    </source>
</evidence>
<dbReference type="EMBL" id="RCXQ01000001">
    <property type="protein sequence ID" value="RYT69029.1"/>
    <property type="molecule type" value="Genomic_DNA"/>
</dbReference>
<dbReference type="EMBL" id="QRVV01000022">
    <property type="protein sequence ID" value="RGS73447.1"/>
    <property type="molecule type" value="Genomic_DNA"/>
</dbReference>
<evidence type="ECO:0000313" key="20">
    <source>
        <dbReference type="EMBL" id="RHK92139.1"/>
    </source>
</evidence>
<evidence type="ECO:0000256" key="8">
    <source>
        <dbReference type="ARBA" id="ARBA00023136"/>
    </source>
</evidence>
<comment type="similarity">
    <text evidence="2">Belongs to the ABC transporter superfamily.</text>
</comment>
<keyword evidence="5" id="KW-0547">Nucleotide-binding</keyword>
<evidence type="ECO:0000256" key="3">
    <source>
        <dbReference type="ARBA" id="ARBA00022448"/>
    </source>
</evidence>
<dbReference type="Proteomes" id="UP000285839">
    <property type="component" value="Unassembled WGS sequence"/>
</dbReference>
<evidence type="ECO:0000313" key="28">
    <source>
        <dbReference type="Proteomes" id="UP000283928"/>
    </source>
</evidence>
<evidence type="ECO:0000313" key="10">
    <source>
        <dbReference type="EMBL" id="CUN73227.1"/>
    </source>
</evidence>
<evidence type="ECO:0000313" key="34">
    <source>
        <dbReference type="Proteomes" id="UP000285897"/>
    </source>
</evidence>
<evidence type="ECO:0000313" key="12">
    <source>
        <dbReference type="EMBL" id="RGN84909.1"/>
    </source>
</evidence>
<dbReference type="Proteomes" id="UP000095413">
    <property type="component" value="Unassembled WGS sequence"/>
</dbReference>
<dbReference type="Proteomes" id="UP000283928">
    <property type="component" value="Unassembled WGS sequence"/>
</dbReference>
<dbReference type="Proteomes" id="UP000284242">
    <property type="component" value="Unassembled WGS sequence"/>
</dbReference>
<keyword evidence="10" id="KW-0378">Hydrolase</keyword>
<dbReference type="EMBL" id="QRZI01000013">
    <property type="protein sequence ID" value="RGV61221.1"/>
    <property type="molecule type" value="Genomic_DNA"/>
</dbReference>
<dbReference type="InterPro" id="IPR003593">
    <property type="entry name" value="AAA+_ATPase"/>
</dbReference>
<dbReference type="NCBIfam" id="TIGR04520">
    <property type="entry name" value="ECF_ATPase_1"/>
    <property type="match status" value="1"/>
</dbReference>
<dbReference type="InterPro" id="IPR027417">
    <property type="entry name" value="P-loop_NTPase"/>
</dbReference>
<evidence type="ECO:0000313" key="29">
    <source>
        <dbReference type="Proteomes" id="UP000284024"/>
    </source>
</evidence>
<organism evidence="10 23">
    <name type="scientific">Blautia obeum</name>
    <dbReference type="NCBI Taxonomy" id="40520"/>
    <lineage>
        <taxon>Bacteria</taxon>
        <taxon>Bacillati</taxon>
        <taxon>Bacillota</taxon>
        <taxon>Clostridia</taxon>
        <taxon>Lachnospirales</taxon>
        <taxon>Lachnospiraceae</taxon>
        <taxon>Blautia</taxon>
    </lineage>
</organism>
<evidence type="ECO:0000256" key="2">
    <source>
        <dbReference type="ARBA" id="ARBA00005417"/>
    </source>
</evidence>
<reference evidence="22 35" key="3">
    <citation type="journal article" date="2019" name="Science, e1252229">
        <title>Invertible promoters mediate bacterial phase variation, antibiotic resistance, and host adaptation in the gut.</title>
        <authorList>
            <person name="Jiang X."/>
            <person name="Hall A.B."/>
            <person name="Arthur T.D."/>
            <person name="Plichta D.R."/>
            <person name="Covington C.T."/>
            <person name="Poyet M."/>
            <person name="Crothers J."/>
            <person name="Moses P.L."/>
            <person name="Tolonen A.C."/>
            <person name="Vlamakis H."/>
            <person name="Alm E.J."/>
            <person name="Xavier R.J."/>
        </authorList>
    </citation>
    <scope>NUCLEOTIDE SEQUENCE [LARGE SCALE GENOMIC DNA]</scope>
    <source>
        <strain evidence="35">af_0058</strain>
        <strain evidence="22">Af_0058</strain>
    </source>
</reference>
<dbReference type="InterPro" id="IPR050095">
    <property type="entry name" value="ECF_ABC_transporter_ATP-bd"/>
</dbReference>
<keyword evidence="3" id="KW-0813">Transport</keyword>
<dbReference type="Proteomes" id="UP000261105">
    <property type="component" value="Unassembled WGS sequence"/>
</dbReference>
<dbReference type="InterPro" id="IPR015856">
    <property type="entry name" value="ABC_transpr_CbiO/EcfA_su"/>
</dbReference>
<dbReference type="PROSITE" id="PS50893">
    <property type="entry name" value="ABC_TRANSPORTER_2"/>
    <property type="match status" value="1"/>
</dbReference>
<dbReference type="GO" id="GO:0042626">
    <property type="term" value="F:ATPase-coupled transmembrane transporter activity"/>
    <property type="evidence" value="ECO:0007669"/>
    <property type="project" value="TreeGrafter"/>
</dbReference>
<dbReference type="EMBL" id="CZBA01000025">
    <property type="protein sequence ID" value="CUP96041.1"/>
    <property type="molecule type" value="Genomic_DNA"/>
</dbReference>
<evidence type="ECO:0000259" key="9">
    <source>
        <dbReference type="PROSITE" id="PS50893"/>
    </source>
</evidence>
<evidence type="ECO:0000256" key="5">
    <source>
        <dbReference type="ARBA" id="ARBA00022741"/>
    </source>
</evidence>
<dbReference type="Pfam" id="PF00005">
    <property type="entry name" value="ABC_tran"/>
    <property type="match status" value="1"/>
</dbReference>
<dbReference type="EMBL" id="CYZD01000003">
    <property type="protein sequence ID" value="CUN73227.1"/>
    <property type="molecule type" value="Genomic_DNA"/>
</dbReference>
<dbReference type="Proteomes" id="UP000265828">
    <property type="component" value="Unassembled WGS sequence"/>
</dbReference>
<dbReference type="SUPFAM" id="SSF52540">
    <property type="entry name" value="P-loop containing nucleoside triphosphate hydrolases"/>
    <property type="match status" value="1"/>
</dbReference>
<evidence type="ECO:0000313" key="30">
    <source>
        <dbReference type="Proteomes" id="UP000284220"/>
    </source>
</evidence>
<evidence type="ECO:0000313" key="25">
    <source>
        <dbReference type="Proteomes" id="UP000261105"/>
    </source>
</evidence>
<dbReference type="GO" id="GO:0005524">
    <property type="term" value="F:ATP binding"/>
    <property type="evidence" value="ECO:0007669"/>
    <property type="project" value="UniProtKB-KW"/>
</dbReference>
<dbReference type="Proteomes" id="UP000265808">
    <property type="component" value="Unassembled WGS sequence"/>
</dbReference>
<evidence type="ECO:0000313" key="21">
    <source>
        <dbReference type="EMBL" id="RHL50615.1"/>
    </source>
</evidence>
<dbReference type="Proteomes" id="UP000284267">
    <property type="component" value="Unassembled WGS sequence"/>
</dbReference>
<evidence type="ECO:0000313" key="26">
    <source>
        <dbReference type="Proteomes" id="UP000265808"/>
    </source>
</evidence>
<dbReference type="EMBL" id="QSKO01000030">
    <property type="protein sequence ID" value="RHE70412.1"/>
    <property type="molecule type" value="Genomic_DNA"/>
</dbReference>
<evidence type="ECO:0000313" key="32">
    <source>
        <dbReference type="Proteomes" id="UP000284267"/>
    </source>
</evidence>
<evidence type="ECO:0000313" key="11">
    <source>
        <dbReference type="EMBL" id="CUP96041.1"/>
    </source>
</evidence>
<dbReference type="GO" id="GO:0016887">
    <property type="term" value="F:ATP hydrolysis activity"/>
    <property type="evidence" value="ECO:0007669"/>
    <property type="project" value="InterPro"/>
</dbReference>
<evidence type="ECO:0000256" key="6">
    <source>
        <dbReference type="ARBA" id="ARBA00022840"/>
    </source>
</evidence>
<keyword evidence="8" id="KW-0472">Membrane</keyword>
<dbReference type="Proteomes" id="UP000284024">
    <property type="component" value="Unassembled WGS sequence"/>
</dbReference>
<keyword evidence="7" id="KW-1278">Translocase</keyword>
<evidence type="ECO:0000313" key="19">
    <source>
        <dbReference type="EMBL" id="RHH20355.1"/>
    </source>
</evidence>
<dbReference type="InterPro" id="IPR003439">
    <property type="entry name" value="ABC_transporter-like_ATP-bd"/>
</dbReference>
<dbReference type="EMBL" id="QSUZ01000027">
    <property type="protein sequence ID" value="RGN84909.1"/>
    <property type="molecule type" value="Genomic_DNA"/>
</dbReference>
<dbReference type="PROSITE" id="PS00211">
    <property type="entry name" value="ABC_TRANSPORTER_1"/>
    <property type="match status" value="1"/>
</dbReference>
<evidence type="ECO:0000256" key="7">
    <source>
        <dbReference type="ARBA" id="ARBA00022967"/>
    </source>
</evidence>
<dbReference type="InterPro" id="IPR017871">
    <property type="entry name" value="ABC_transporter-like_CS"/>
</dbReference>
<evidence type="ECO:0000313" key="23">
    <source>
        <dbReference type="Proteomes" id="UP000095409"/>
    </source>
</evidence>
<evidence type="ECO:0000313" key="16">
    <source>
        <dbReference type="EMBL" id="RHC09208.1"/>
    </source>
</evidence>
<accession>A0A173ZB71</accession>
<dbReference type="EMBL" id="QSHL01000002">
    <property type="protein sequence ID" value="RHC09208.1"/>
    <property type="molecule type" value="Genomic_DNA"/>
</dbReference>
<dbReference type="GeneID" id="79804991"/>
<dbReference type="PANTHER" id="PTHR43553:SF24">
    <property type="entry name" value="ENERGY-COUPLING FACTOR TRANSPORTER ATP-BINDING PROTEIN ECFA1"/>
    <property type="match status" value="1"/>
</dbReference>
<dbReference type="EMBL" id="QROE01000012">
    <property type="protein sequence ID" value="RHK92139.1"/>
    <property type="molecule type" value="Genomic_DNA"/>
</dbReference>
<dbReference type="EMBL" id="QRJH01000002">
    <property type="protein sequence ID" value="RHH20355.1"/>
    <property type="molecule type" value="Genomic_DNA"/>
</dbReference>
<dbReference type="OrthoDB" id="9784332at2"/>
<dbReference type="GO" id="GO:0043190">
    <property type="term" value="C:ATP-binding cassette (ABC) transporter complex"/>
    <property type="evidence" value="ECO:0007669"/>
    <property type="project" value="TreeGrafter"/>
</dbReference>
<evidence type="ECO:0000313" key="17">
    <source>
        <dbReference type="EMBL" id="RHE70412.1"/>
    </source>
</evidence>
<dbReference type="EC" id="3.6.3.-" evidence="10"/>
<evidence type="ECO:0000313" key="27">
    <source>
        <dbReference type="Proteomes" id="UP000265828"/>
    </source>
</evidence>
<dbReference type="Proteomes" id="UP000293506">
    <property type="component" value="Unassembled WGS sequence"/>
</dbReference>
<dbReference type="Gene3D" id="3.40.50.300">
    <property type="entry name" value="P-loop containing nucleotide triphosphate hydrolases"/>
    <property type="match status" value="1"/>
</dbReference>
<dbReference type="EMBL" id="QRUH01000001">
    <property type="protein sequence ID" value="RGR51064.1"/>
    <property type="molecule type" value="Genomic_DNA"/>
</dbReference>
<name>A0A173ZB71_9FIRM</name>
<evidence type="ECO:0000256" key="1">
    <source>
        <dbReference type="ARBA" id="ARBA00004202"/>
    </source>
</evidence>
<evidence type="ECO:0000256" key="4">
    <source>
        <dbReference type="ARBA" id="ARBA00022475"/>
    </source>
</evidence>